<feature type="compositionally biased region" description="Polar residues" evidence="1">
    <location>
        <begin position="172"/>
        <end position="182"/>
    </location>
</feature>
<feature type="region of interest" description="Disordered" evidence="1">
    <location>
        <begin position="1"/>
        <end position="72"/>
    </location>
</feature>
<reference evidence="2" key="1">
    <citation type="submission" date="2023-06" db="EMBL/GenBank/DDBJ databases">
        <title>Genomic analysis of the entomopathogenic nematode Steinernema hermaphroditum.</title>
        <authorList>
            <person name="Schwarz E.M."/>
            <person name="Heppert J.K."/>
            <person name="Baniya A."/>
            <person name="Schwartz H.T."/>
            <person name="Tan C.-H."/>
            <person name="Antoshechkin I."/>
            <person name="Sternberg P.W."/>
            <person name="Goodrich-Blair H."/>
            <person name="Dillman A.R."/>
        </authorList>
    </citation>
    <scope>NUCLEOTIDE SEQUENCE</scope>
    <source>
        <strain evidence="2">PS9179</strain>
        <tissue evidence="2">Whole animal</tissue>
    </source>
</reference>
<accession>A0AA39HXF7</accession>
<protein>
    <submittedName>
        <fullName evidence="2">Uncharacterized protein</fullName>
    </submittedName>
</protein>
<feature type="compositionally biased region" description="Basic and acidic residues" evidence="1">
    <location>
        <begin position="116"/>
        <end position="132"/>
    </location>
</feature>
<feature type="region of interest" description="Disordered" evidence="1">
    <location>
        <begin position="116"/>
        <end position="206"/>
    </location>
</feature>
<organism evidence="2 3">
    <name type="scientific">Steinernema hermaphroditum</name>
    <dbReference type="NCBI Taxonomy" id="289476"/>
    <lineage>
        <taxon>Eukaryota</taxon>
        <taxon>Metazoa</taxon>
        <taxon>Ecdysozoa</taxon>
        <taxon>Nematoda</taxon>
        <taxon>Chromadorea</taxon>
        <taxon>Rhabditida</taxon>
        <taxon>Tylenchina</taxon>
        <taxon>Panagrolaimomorpha</taxon>
        <taxon>Strongyloidoidea</taxon>
        <taxon>Steinernematidae</taxon>
        <taxon>Steinernema</taxon>
    </lineage>
</organism>
<dbReference type="Proteomes" id="UP001175271">
    <property type="component" value="Unassembled WGS sequence"/>
</dbReference>
<keyword evidence="3" id="KW-1185">Reference proteome</keyword>
<feature type="compositionally biased region" description="Basic and acidic residues" evidence="1">
    <location>
        <begin position="1"/>
        <end position="13"/>
    </location>
</feature>
<name>A0AA39HXF7_9BILA</name>
<sequence length="324" mass="35298">MGRRKLAVDDSPLKKRGRPASSRESREEPLRDDFLNLSRNSADPRTYFQDLPSSRETAASAASHPGGHSIPVRRVRRAFVRASAKTPSIGPEDGSIASACVLANSTLENLFDGVPKEEKDELNDETYKEHDIQQSLSDSPSKLSNKIHGSRKRQDKAAVIAPQQLEDFSGANDVSPTNSIEKQPSRPIRTARTKTVGNAAKKPARPVRAARAKVVRNASSCVPAPGLSNFPADISAGSTEVLANSPSGNNPVNNFTGRDMVQVTLPVSVFSIMVDQQQRRAPDMADALGNVVSTMVRSIPIAERPRIIERILDYCAREESNHHH</sequence>
<gene>
    <name evidence="2" type="ORF">QR680_006608</name>
</gene>
<evidence type="ECO:0000313" key="3">
    <source>
        <dbReference type="Proteomes" id="UP001175271"/>
    </source>
</evidence>
<evidence type="ECO:0000256" key="1">
    <source>
        <dbReference type="SAM" id="MobiDB-lite"/>
    </source>
</evidence>
<feature type="compositionally biased region" description="Polar residues" evidence="1">
    <location>
        <begin position="133"/>
        <end position="144"/>
    </location>
</feature>
<evidence type="ECO:0000313" key="2">
    <source>
        <dbReference type="EMBL" id="KAK0413111.1"/>
    </source>
</evidence>
<dbReference type="AlphaFoldDB" id="A0AA39HXF7"/>
<comment type="caution">
    <text evidence="2">The sequence shown here is derived from an EMBL/GenBank/DDBJ whole genome shotgun (WGS) entry which is preliminary data.</text>
</comment>
<proteinExistence type="predicted"/>
<feature type="compositionally biased region" description="Basic and acidic residues" evidence="1">
    <location>
        <begin position="21"/>
        <end position="34"/>
    </location>
</feature>
<dbReference type="EMBL" id="JAUCMV010000003">
    <property type="protein sequence ID" value="KAK0413111.1"/>
    <property type="molecule type" value="Genomic_DNA"/>
</dbReference>